<gene>
    <name evidence="8" type="primary">COQ6</name>
    <name evidence="8" type="ORF">OHK93_007539</name>
</gene>
<evidence type="ECO:0000313" key="9">
    <source>
        <dbReference type="Proteomes" id="UP001161017"/>
    </source>
</evidence>
<dbReference type="InterPro" id="IPR010971">
    <property type="entry name" value="UbiH/COQ6"/>
</dbReference>
<dbReference type="GO" id="GO:0005739">
    <property type="term" value="C:mitochondrion"/>
    <property type="evidence" value="ECO:0007669"/>
    <property type="project" value="TreeGrafter"/>
</dbReference>
<comment type="similarity">
    <text evidence="2">Belongs to the UbiH/COQ6 family.</text>
</comment>
<dbReference type="InterPro" id="IPR051205">
    <property type="entry name" value="UbiH/COQ6_monooxygenase"/>
</dbReference>
<comment type="cofactor">
    <cofactor evidence="1">
        <name>FAD</name>
        <dbReference type="ChEBI" id="CHEBI:57692"/>
    </cofactor>
</comment>
<dbReference type="Pfam" id="PF01494">
    <property type="entry name" value="FAD_binding_3"/>
    <property type="match status" value="1"/>
</dbReference>
<feature type="domain" description="FAD-binding" evidence="7">
    <location>
        <begin position="82"/>
        <end position="297"/>
    </location>
</feature>
<comment type="caution">
    <text evidence="8">The sequence shown here is derived from an EMBL/GenBank/DDBJ whole genome shotgun (WGS) entry which is preliminary data.</text>
</comment>
<dbReference type="Gene3D" id="3.50.50.60">
    <property type="entry name" value="FAD/NAD(P)-binding domain"/>
    <property type="match status" value="2"/>
</dbReference>
<dbReference type="InterPro" id="IPR002938">
    <property type="entry name" value="FAD-bd"/>
</dbReference>
<dbReference type="AlphaFoldDB" id="A0AA43TVL8"/>
<keyword evidence="9" id="KW-1185">Reference proteome</keyword>
<dbReference type="NCBIfam" id="TIGR01988">
    <property type="entry name" value="Ubi-OHases"/>
    <property type="match status" value="1"/>
</dbReference>
<protein>
    <submittedName>
        <fullName evidence="8">Ubiquinone biosynthesis monooxygenase</fullName>
    </submittedName>
</protein>
<dbReference type="SUPFAM" id="SSF51905">
    <property type="entry name" value="FAD/NAD(P)-binding domain"/>
    <property type="match status" value="1"/>
</dbReference>
<evidence type="ECO:0000256" key="3">
    <source>
        <dbReference type="ARBA" id="ARBA00022630"/>
    </source>
</evidence>
<organism evidence="8 9">
    <name type="scientific">Ramalina farinacea</name>
    <dbReference type="NCBI Taxonomy" id="258253"/>
    <lineage>
        <taxon>Eukaryota</taxon>
        <taxon>Fungi</taxon>
        <taxon>Dikarya</taxon>
        <taxon>Ascomycota</taxon>
        <taxon>Pezizomycotina</taxon>
        <taxon>Lecanoromycetes</taxon>
        <taxon>OSLEUM clade</taxon>
        <taxon>Lecanoromycetidae</taxon>
        <taxon>Lecanorales</taxon>
        <taxon>Lecanorineae</taxon>
        <taxon>Ramalinaceae</taxon>
        <taxon>Ramalina</taxon>
    </lineage>
</organism>
<accession>A0AA43TVL8</accession>
<dbReference type="GO" id="GO:0006744">
    <property type="term" value="P:ubiquinone biosynthetic process"/>
    <property type="evidence" value="ECO:0007669"/>
    <property type="project" value="InterPro"/>
</dbReference>
<dbReference type="InterPro" id="IPR036188">
    <property type="entry name" value="FAD/NAD-bd_sf"/>
</dbReference>
<keyword evidence="3" id="KW-0285">Flavoprotein</keyword>
<dbReference type="GO" id="GO:0004497">
    <property type="term" value="F:monooxygenase activity"/>
    <property type="evidence" value="ECO:0007669"/>
    <property type="project" value="UniProtKB-KW"/>
</dbReference>
<keyword evidence="5" id="KW-0560">Oxidoreductase</keyword>
<evidence type="ECO:0000256" key="6">
    <source>
        <dbReference type="ARBA" id="ARBA00023033"/>
    </source>
</evidence>
<dbReference type="InterPro" id="IPR018168">
    <property type="entry name" value="Ubi_Hdrlase_CS"/>
</dbReference>
<dbReference type="EMBL" id="JAPUFD010000007">
    <property type="protein sequence ID" value="MDI1488265.1"/>
    <property type="molecule type" value="Genomic_DNA"/>
</dbReference>
<evidence type="ECO:0000256" key="5">
    <source>
        <dbReference type="ARBA" id="ARBA00023002"/>
    </source>
</evidence>
<dbReference type="PROSITE" id="PS01304">
    <property type="entry name" value="UBIH"/>
    <property type="match status" value="1"/>
</dbReference>
<keyword evidence="4" id="KW-0274">FAD</keyword>
<dbReference type="GO" id="GO:0016705">
    <property type="term" value="F:oxidoreductase activity, acting on paired donors, with incorporation or reduction of molecular oxygen"/>
    <property type="evidence" value="ECO:0007669"/>
    <property type="project" value="InterPro"/>
</dbReference>
<evidence type="ECO:0000313" key="8">
    <source>
        <dbReference type="EMBL" id="MDI1488265.1"/>
    </source>
</evidence>
<dbReference type="PANTHER" id="PTHR43876">
    <property type="entry name" value="UBIQUINONE BIOSYNTHESIS MONOOXYGENASE COQ6, MITOCHONDRIAL"/>
    <property type="match status" value="1"/>
</dbReference>
<dbReference type="PANTHER" id="PTHR43876:SF7">
    <property type="entry name" value="UBIQUINONE BIOSYNTHESIS MONOOXYGENASE COQ6, MITOCHONDRIAL"/>
    <property type="match status" value="1"/>
</dbReference>
<keyword evidence="8" id="KW-0830">Ubiquinone</keyword>
<evidence type="ECO:0000259" key="7">
    <source>
        <dbReference type="Pfam" id="PF01494"/>
    </source>
</evidence>
<proteinExistence type="inferred from homology"/>
<dbReference type="GO" id="GO:0071949">
    <property type="term" value="F:FAD binding"/>
    <property type="evidence" value="ECO:0007669"/>
    <property type="project" value="InterPro"/>
</dbReference>
<dbReference type="Proteomes" id="UP001161017">
    <property type="component" value="Unassembled WGS sequence"/>
</dbReference>
<evidence type="ECO:0000256" key="2">
    <source>
        <dbReference type="ARBA" id="ARBA00005349"/>
    </source>
</evidence>
<evidence type="ECO:0000256" key="4">
    <source>
        <dbReference type="ARBA" id="ARBA00022827"/>
    </source>
</evidence>
<reference evidence="8" key="1">
    <citation type="journal article" date="2023" name="Genome Biol. Evol.">
        <title>First Whole Genome Sequence and Flow Cytometry Genome Size Data for the Lichen-Forming Fungus Ramalina farinacea (Ascomycota).</title>
        <authorList>
            <person name="Llewellyn T."/>
            <person name="Mian S."/>
            <person name="Hill R."/>
            <person name="Leitch I.J."/>
            <person name="Gaya E."/>
        </authorList>
    </citation>
    <scope>NUCLEOTIDE SEQUENCE</scope>
    <source>
        <strain evidence="8">LIQ254RAFAR</strain>
    </source>
</reference>
<dbReference type="FunFam" id="3.50.50.60:FF:000021">
    <property type="entry name" value="Ubiquinone biosynthesis monooxygenase COQ6"/>
    <property type="match status" value="1"/>
</dbReference>
<keyword evidence="6 8" id="KW-0503">Monooxygenase</keyword>
<evidence type="ECO:0000256" key="1">
    <source>
        <dbReference type="ARBA" id="ARBA00001974"/>
    </source>
</evidence>
<name>A0AA43TVL8_9LECA</name>
<sequence>MRVWDGLSSRGRVSFDSRPSDGPIAYMTENQNITRGLLAALEQQAPVTVFDKTSVEDIQLGPPPDSSLSSLNLSSYPHVMLSSKQRIGARLLVGADGINGPVRTFAGIPTRGYDYDRHGVVATLKLDMPQDEEVETKAYQRFLPDGPIALLALPDGFATLVWTTTPQKAAHLKTLSSENFIASVNAASRLPIVDIEYMSTQPDGQTSELEWRSSINPANELERTGAVPRTIHSVQEGSIASFSIRLRQATTYTADRIALIGDAAHTIHPLAGQGLNMGLADSQALASAIIEAVEHGADVGNELTCLNKYNGEAWMRNNRMLGVVDKLHWLYSMRNPAVVAARGLGLGMVEQFGGLKNWFMRQAGG</sequence>